<dbReference type="SUPFAM" id="SSF52172">
    <property type="entry name" value="CheY-like"/>
    <property type="match status" value="1"/>
</dbReference>
<feature type="domain" description="OmpR/PhoB-type" evidence="9">
    <location>
        <begin position="125"/>
        <end position="223"/>
    </location>
</feature>
<proteinExistence type="predicted"/>
<dbReference type="GO" id="GO:0005829">
    <property type="term" value="C:cytosol"/>
    <property type="evidence" value="ECO:0007669"/>
    <property type="project" value="TreeGrafter"/>
</dbReference>
<dbReference type="CDD" id="cd00383">
    <property type="entry name" value="trans_reg_C"/>
    <property type="match status" value="1"/>
</dbReference>
<dbReference type="EMBL" id="GG693875">
    <property type="protein sequence ID" value="EES52586.1"/>
    <property type="molecule type" value="Genomic_DNA"/>
</dbReference>
<keyword evidence="4 7" id="KW-0238">DNA-binding</keyword>
<gene>
    <name evidence="10" type="ORF">UBAL3_93200088</name>
</gene>
<dbReference type="PROSITE" id="PS51755">
    <property type="entry name" value="OMPR_PHOB"/>
    <property type="match status" value="1"/>
</dbReference>
<keyword evidence="3" id="KW-0805">Transcription regulation</keyword>
<dbReference type="InterPro" id="IPR039420">
    <property type="entry name" value="WalR-like"/>
</dbReference>
<dbReference type="AlphaFoldDB" id="C6HXX4"/>
<dbReference type="InterPro" id="IPR036388">
    <property type="entry name" value="WH-like_DNA-bd_sf"/>
</dbReference>
<reference evidence="10 11" key="1">
    <citation type="journal article" date="2009" name="Appl. Environ. Microbiol.">
        <title>Community genomic and proteomic analyses of chemoautotrophic iron-oxidizing "Leptospirillum rubarum" (Group II) and "Leptospirillum ferrodiazotrophum" (Group III) bacteria in acid mine drainage biofilms.</title>
        <authorList>
            <person name="Goltsman D.S."/>
            <person name="Denef V.J."/>
            <person name="Singer S.W."/>
            <person name="VerBerkmoes N.C."/>
            <person name="Lefsrud M."/>
            <person name="Mueller R.S."/>
            <person name="Dick G.J."/>
            <person name="Sun C.L."/>
            <person name="Wheeler K.E."/>
            <person name="Zemla A."/>
            <person name="Baker B.J."/>
            <person name="Hauser L."/>
            <person name="Land M."/>
            <person name="Shah M.B."/>
            <person name="Thelen M.P."/>
            <person name="Hettich R.L."/>
            <person name="Banfield J.F."/>
        </authorList>
    </citation>
    <scope>NUCLEOTIDE SEQUENCE [LARGE SCALE GENOMIC DNA]</scope>
</reference>
<keyword evidence="11" id="KW-1185">Reference proteome</keyword>
<dbReference type="Proteomes" id="UP000009374">
    <property type="component" value="Unassembled WGS sequence"/>
</dbReference>
<dbReference type="InterPro" id="IPR001789">
    <property type="entry name" value="Sig_transdc_resp-reg_receiver"/>
</dbReference>
<organism evidence="10 11">
    <name type="scientific">Leptospirillum ferrodiazotrophum</name>
    <dbReference type="NCBI Taxonomy" id="412449"/>
    <lineage>
        <taxon>Bacteria</taxon>
        <taxon>Pseudomonadati</taxon>
        <taxon>Nitrospirota</taxon>
        <taxon>Nitrospiria</taxon>
        <taxon>Nitrospirales</taxon>
        <taxon>Nitrospiraceae</taxon>
        <taxon>Leptospirillum</taxon>
    </lineage>
</organism>
<feature type="DNA-binding region" description="OmpR/PhoB-type" evidence="7">
    <location>
        <begin position="125"/>
        <end position="223"/>
    </location>
</feature>
<feature type="modified residue" description="4-aspartylphosphate" evidence="6">
    <location>
        <position position="53"/>
    </location>
</feature>
<evidence type="ECO:0000256" key="6">
    <source>
        <dbReference type="PROSITE-ProRule" id="PRU00169"/>
    </source>
</evidence>
<evidence type="ECO:0000256" key="7">
    <source>
        <dbReference type="PROSITE-ProRule" id="PRU01091"/>
    </source>
</evidence>
<dbReference type="Gene3D" id="3.40.50.2300">
    <property type="match status" value="1"/>
</dbReference>
<accession>C6HXX4</accession>
<sequence>MNKEILLVEDDPMIARTLTMSLPYRGYAVSSVRTLKEGLQASADRRFDIVLIDLQLPDGSGYDLCQSLKERSPDLPVLIITARTDEKSAVHSLTLGADDHIRKPFGLDELTARMGRLLRDEPSSSAPLCFRELTIDMARRRVQIKGTEISLGRREFEILALLVRRQGEVVTRAEILDLFPDSLDTFDRTVDSHLSHLRKKMRAVVGERLRIHPVYGVGYRLEGEEGIS</sequence>
<name>C6HXX4_9BACT</name>
<dbReference type="Gene3D" id="1.10.10.10">
    <property type="entry name" value="Winged helix-like DNA-binding domain superfamily/Winged helix DNA-binding domain"/>
    <property type="match status" value="1"/>
</dbReference>
<dbReference type="GO" id="GO:0000156">
    <property type="term" value="F:phosphorelay response regulator activity"/>
    <property type="evidence" value="ECO:0007669"/>
    <property type="project" value="TreeGrafter"/>
</dbReference>
<evidence type="ECO:0000259" key="9">
    <source>
        <dbReference type="PROSITE" id="PS51755"/>
    </source>
</evidence>
<dbReference type="InterPro" id="IPR011006">
    <property type="entry name" value="CheY-like_superfamily"/>
</dbReference>
<protein>
    <submittedName>
        <fullName evidence="10">Two component transcriptional regulator, winged helix family</fullName>
    </submittedName>
</protein>
<evidence type="ECO:0000313" key="11">
    <source>
        <dbReference type="Proteomes" id="UP000009374"/>
    </source>
</evidence>
<dbReference type="SMART" id="SM00448">
    <property type="entry name" value="REC"/>
    <property type="match status" value="1"/>
</dbReference>
<dbReference type="PANTHER" id="PTHR48111">
    <property type="entry name" value="REGULATOR OF RPOS"/>
    <property type="match status" value="1"/>
</dbReference>
<dbReference type="GO" id="GO:0006355">
    <property type="term" value="P:regulation of DNA-templated transcription"/>
    <property type="evidence" value="ECO:0007669"/>
    <property type="project" value="InterPro"/>
</dbReference>
<evidence type="ECO:0000256" key="2">
    <source>
        <dbReference type="ARBA" id="ARBA00023012"/>
    </source>
</evidence>
<evidence type="ECO:0000256" key="1">
    <source>
        <dbReference type="ARBA" id="ARBA00022553"/>
    </source>
</evidence>
<evidence type="ECO:0000259" key="8">
    <source>
        <dbReference type="PROSITE" id="PS50110"/>
    </source>
</evidence>
<dbReference type="GO" id="GO:0032993">
    <property type="term" value="C:protein-DNA complex"/>
    <property type="evidence" value="ECO:0007669"/>
    <property type="project" value="TreeGrafter"/>
</dbReference>
<keyword evidence="5" id="KW-0804">Transcription</keyword>
<evidence type="ECO:0000256" key="4">
    <source>
        <dbReference type="ARBA" id="ARBA00023125"/>
    </source>
</evidence>
<keyword evidence="1 6" id="KW-0597">Phosphoprotein</keyword>
<evidence type="ECO:0000256" key="3">
    <source>
        <dbReference type="ARBA" id="ARBA00023015"/>
    </source>
</evidence>
<dbReference type="PROSITE" id="PS50110">
    <property type="entry name" value="RESPONSE_REGULATORY"/>
    <property type="match status" value="1"/>
</dbReference>
<evidence type="ECO:0000256" key="5">
    <source>
        <dbReference type="ARBA" id="ARBA00023163"/>
    </source>
</evidence>
<dbReference type="PANTHER" id="PTHR48111:SF1">
    <property type="entry name" value="TWO-COMPONENT RESPONSE REGULATOR ORR33"/>
    <property type="match status" value="1"/>
</dbReference>
<dbReference type="Pfam" id="PF00486">
    <property type="entry name" value="Trans_reg_C"/>
    <property type="match status" value="1"/>
</dbReference>
<dbReference type="InterPro" id="IPR001867">
    <property type="entry name" value="OmpR/PhoB-type_DNA-bd"/>
</dbReference>
<dbReference type="SMART" id="SM00862">
    <property type="entry name" value="Trans_reg_C"/>
    <property type="match status" value="1"/>
</dbReference>
<keyword evidence="2" id="KW-0902">Two-component regulatory system</keyword>
<evidence type="ECO:0000313" key="10">
    <source>
        <dbReference type="EMBL" id="EES52586.1"/>
    </source>
</evidence>
<dbReference type="Pfam" id="PF00072">
    <property type="entry name" value="Response_reg"/>
    <property type="match status" value="1"/>
</dbReference>
<dbReference type="GO" id="GO:0000976">
    <property type="term" value="F:transcription cis-regulatory region binding"/>
    <property type="evidence" value="ECO:0007669"/>
    <property type="project" value="TreeGrafter"/>
</dbReference>
<feature type="domain" description="Response regulatory" evidence="8">
    <location>
        <begin position="4"/>
        <end position="118"/>
    </location>
</feature>